<gene>
    <name evidence="1" type="ORF">LCGC14_2649160</name>
</gene>
<evidence type="ECO:0000313" key="1">
    <source>
        <dbReference type="EMBL" id="KKK97800.1"/>
    </source>
</evidence>
<organism evidence="1">
    <name type="scientific">marine sediment metagenome</name>
    <dbReference type="NCBI Taxonomy" id="412755"/>
    <lineage>
        <taxon>unclassified sequences</taxon>
        <taxon>metagenomes</taxon>
        <taxon>ecological metagenomes</taxon>
    </lineage>
</organism>
<dbReference type="EMBL" id="LAZR01045888">
    <property type="protein sequence ID" value="KKK97800.1"/>
    <property type="molecule type" value="Genomic_DNA"/>
</dbReference>
<feature type="non-terminal residue" evidence="1">
    <location>
        <position position="58"/>
    </location>
</feature>
<accession>A0A0F9AHP3</accession>
<name>A0A0F9AHP3_9ZZZZ</name>
<sequence length="58" mass="6852">MKVYLICWTTSAVSEPEYYVEKVFAKEEDAEKYMKKNPAPEGNYNQVSIIDDKNNGWW</sequence>
<reference evidence="1" key="1">
    <citation type="journal article" date="2015" name="Nature">
        <title>Complex archaea that bridge the gap between prokaryotes and eukaryotes.</title>
        <authorList>
            <person name="Spang A."/>
            <person name="Saw J.H."/>
            <person name="Jorgensen S.L."/>
            <person name="Zaremba-Niedzwiedzka K."/>
            <person name="Martijn J."/>
            <person name="Lind A.E."/>
            <person name="van Eijk R."/>
            <person name="Schleper C."/>
            <person name="Guy L."/>
            <person name="Ettema T.J."/>
        </authorList>
    </citation>
    <scope>NUCLEOTIDE SEQUENCE</scope>
</reference>
<protein>
    <submittedName>
        <fullName evidence="1">Uncharacterized protein</fullName>
    </submittedName>
</protein>
<comment type="caution">
    <text evidence="1">The sequence shown here is derived from an EMBL/GenBank/DDBJ whole genome shotgun (WGS) entry which is preliminary data.</text>
</comment>
<proteinExistence type="predicted"/>
<dbReference type="AlphaFoldDB" id="A0A0F9AHP3"/>